<keyword evidence="2" id="KW-1185">Reference proteome</keyword>
<gene>
    <name evidence="1" type="ordered locus">Snas_3956</name>
</gene>
<dbReference type="EMBL" id="CP001778">
    <property type="protein sequence ID" value="ADD43608.1"/>
    <property type="molecule type" value="Genomic_DNA"/>
</dbReference>
<sequence>MTPKTRAAVVTVETLTETVTVSLDGANPVPGILDIYPDPAASAFGLAIQWTITVNGTIGATFQVPPQHVQMRITYGKGQKAGGGGIIRAGSHQNGTTVIYGEGPLSGCLHERFDDVEFTAPGTGRVRRLRVCQSCDLFVDRTKIPIRLK</sequence>
<name>D3PZS1_STANL</name>
<protein>
    <submittedName>
        <fullName evidence="1">Uncharacterized protein</fullName>
    </submittedName>
</protein>
<evidence type="ECO:0000313" key="1">
    <source>
        <dbReference type="EMBL" id="ADD43608.1"/>
    </source>
</evidence>
<reference evidence="1 2" key="1">
    <citation type="journal article" date="2009" name="Stand. Genomic Sci.">
        <title>Complete genome sequence of Stackebrandtia nassauensis type strain (LLR-40K-21).</title>
        <authorList>
            <person name="Munk C."/>
            <person name="Lapidus A."/>
            <person name="Copeland A."/>
            <person name="Jando M."/>
            <person name="Mayilraj S."/>
            <person name="Glavina Del Rio T."/>
            <person name="Nolan M."/>
            <person name="Chen F."/>
            <person name="Lucas S."/>
            <person name="Tice H."/>
            <person name="Cheng J.F."/>
            <person name="Han C."/>
            <person name="Detter J.C."/>
            <person name="Bruce D."/>
            <person name="Goodwin L."/>
            <person name="Chain P."/>
            <person name="Pitluck S."/>
            <person name="Goker M."/>
            <person name="Ovchinikova G."/>
            <person name="Pati A."/>
            <person name="Ivanova N."/>
            <person name="Mavromatis K."/>
            <person name="Chen A."/>
            <person name="Palaniappan K."/>
            <person name="Land M."/>
            <person name="Hauser L."/>
            <person name="Chang Y.J."/>
            <person name="Jeffries C.D."/>
            <person name="Bristow J."/>
            <person name="Eisen J.A."/>
            <person name="Markowitz V."/>
            <person name="Hugenholtz P."/>
            <person name="Kyrpides N.C."/>
            <person name="Klenk H.P."/>
        </authorList>
    </citation>
    <scope>NUCLEOTIDE SEQUENCE [LARGE SCALE GENOMIC DNA]</scope>
    <source>
        <strain evidence="2">DSM 44728 / CIP 108903 / NRRL B-16338 / NBRC 102104 / LLR-40K-21</strain>
    </source>
</reference>
<accession>D3PZS1</accession>
<dbReference type="HOGENOM" id="CLU_1748531_0_0_11"/>
<evidence type="ECO:0000313" key="2">
    <source>
        <dbReference type="Proteomes" id="UP000000844"/>
    </source>
</evidence>
<proteinExistence type="predicted"/>
<dbReference type="Proteomes" id="UP000000844">
    <property type="component" value="Chromosome"/>
</dbReference>
<dbReference type="AlphaFoldDB" id="D3PZS1"/>
<organism evidence="1 2">
    <name type="scientific">Stackebrandtia nassauensis (strain DSM 44728 / CIP 108903 / NRRL B-16338 / NBRC 102104 / LLR-40K-21)</name>
    <dbReference type="NCBI Taxonomy" id="446470"/>
    <lineage>
        <taxon>Bacteria</taxon>
        <taxon>Bacillati</taxon>
        <taxon>Actinomycetota</taxon>
        <taxon>Actinomycetes</taxon>
        <taxon>Glycomycetales</taxon>
        <taxon>Glycomycetaceae</taxon>
        <taxon>Stackebrandtia</taxon>
    </lineage>
</organism>
<dbReference type="KEGG" id="sna:Snas_3956"/>